<dbReference type="RefSeq" id="WP_268045412.1">
    <property type="nucleotide sequence ID" value="NZ_CP104064.1"/>
</dbReference>
<evidence type="ECO:0000313" key="12">
    <source>
        <dbReference type="EMBL" id="WAH37880.1"/>
    </source>
</evidence>
<dbReference type="Gene3D" id="2.40.30.20">
    <property type="match status" value="2"/>
</dbReference>
<dbReference type="NCBIfam" id="NF009566">
    <property type="entry name" value="PRK13020.1"/>
    <property type="match status" value="1"/>
</dbReference>
<protein>
    <recommendedName>
        <fullName evidence="5 9">Riboflavin synthase</fullName>
        <ecNumber evidence="4 9">2.5.1.9</ecNumber>
    </recommendedName>
</protein>
<feature type="repeat" description="Lumazine-binding" evidence="10">
    <location>
        <begin position="1"/>
        <end position="96"/>
    </location>
</feature>
<dbReference type="EMBL" id="CP104064">
    <property type="protein sequence ID" value="WAH37880.1"/>
    <property type="molecule type" value="Genomic_DNA"/>
</dbReference>
<dbReference type="Pfam" id="PF00677">
    <property type="entry name" value="Lum_binding"/>
    <property type="match status" value="2"/>
</dbReference>
<name>A0ABY6Z794_9BACL</name>
<organism evidence="12 13">
    <name type="scientific">Alicyclobacillus dauci</name>
    <dbReference type="NCBI Taxonomy" id="1475485"/>
    <lineage>
        <taxon>Bacteria</taxon>
        <taxon>Bacillati</taxon>
        <taxon>Bacillota</taxon>
        <taxon>Bacilli</taxon>
        <taxon>Bacillales</taxon>
        <taxon>Alicyclobacillaceae</taxon>
        <taxon>Alicyclobacillus</taxon>
    </lineage>
</organism>
<accession>A0ABY6Z794</accession>
<comment type="catalytic activity">
    <reaction evidence="1">
        <text>2 6,7-dimethyl-8-(1-D-ribityl)lumazine + H(+) = 5-amino-6-(D-ribitylamino)uracil + riboflavin</text>
        <dbReference type="Rhea" id="RHEA:20772"/>
        <dbReference type="ChEBI" id="CHEBI:15378"/>
        <dbReference type="ChEBI" id="CHEBI:15934"/>
        <dbReference type="ChEBI" id="CHEBI:57986"/>
        <dbReference type="ChEBI" id="CHEBI:58201"/>
        <dbReference type="EC" id="2.5.1.9"/>
    </reaction>
</comment>
<keyword evidence="8" id="KW-0677">Repeat</keyword>
<evidence type="ECO:0000313" key="13">
    <source>
        <dbReference type="Proteomes" id="UP001164803"/>
    </source>
</evidence>
<evidence type="ECO:0000256" key="6">
    <source>
        <dbReference type="ARBA" id="ARBA00022619"/>
    </source>
</evidence>
<evidence type="ECO:0000256" key="7">
    <source>
        <dbReference type="ARBA" id="ARBA00022679"/>
    </source>
</evidence>
<dbReference type="CDD" id="cd00402">
    <property type="entry name" value="Riboflavin_synthase_like"/>
    <property type="match status" value="1"/>
</dbReference>
<keyword evidence="13" id="KW-1185">Reference proteome</keyword>
<dbReference type="GO" id="GO:0004746">
    <property type="term" value="F:riboflavin synthase activity"/>
    <property type="evidence" value="ECO:0007669"/>
    <property type="project" value="UniProtKB-EC"/>
</dbReference>
<evidence type="ECO:0000256" key="9">
    <source>
        <dbReference type="NCBIfam" id="TIGR00187"/>
    </source>
</evidence>
<evidence type="ECO:0000256" key="2">
    <source>
        <dbReference type="ARBA" id="ARBA00002803"/>
    </source>
</evidence>
<gene>
    <name evidence="12" type="ORF">NZD86_05095</name>
</gene>
<dbReference type="InterPro" id="IPR026017">
    <property type="entry name" value="Lumazine-bd_dom"/>
</dbReference>
<dbReference type="SUPFAM" id="SSF63380">
    <property type="entry name" value="Riboflavin synthase domain-like"/>
    <property type="match status" value="2"/>
</dbReference>
<evidence type="ECO:0000256" key="10">
    <source>
        <dbReference type="PROSITE-ProRule" id="PRU00524"/>
    </source>
</evidence>
<feature type="domain" description="Lumazine-binding" evidence="11">
    <location>
        <begin position="97"/>
        <end position="193"/>
    </location>
</feature>
<evidence type="ECO:0000256" key="1">
    <source>
        <dbReference type="ARBA" id="ARBA00000968"/>
    </source>
</evidence>
<evidence type="ECO:0000259" key="11">
    <source>
        <dbReference type="PROSITE" id="PS51177"/>
    </source>
</evidence>
<dbReference type="InterPro" id="IPR001783">
    <property type="entry name" value="Lumazine-bd"/>
</dbReference>
<comment type="function">
    <text evidence="2">Catalyzes the dismutation of two molecules of 6,7-dimethyl-8-ribityllumazine, resulting in the formation of riboflavin and 5-amino-6-(D-ribitylamino)uracil.</text>
</comment>
<evidence type="ECO:0000256" key="3">
    <source>
        <dbReference type="ARBA" id="ARBA00004887"/>
    </source>
</evidence>
<feature type="repeat" description="Lumazine-binding" evidence="10">
    <location>
        <begin position="97"/>
        <end position="193"/>
    </location>
</feature>
<evidence type="ECO:0000256" key="8">
    <source>
        <dbReference type="ARBA" id="ARBA00022737"/>
    </source>
</evidence>
<dbReference type="NCBIfam" id="NF006767">
    <property type="entry name" value="PRK09289.1"/>
    <property type="match status" value="1"/>
</dbReference>
<dbReference type="Proteomes" id="UP001164803">
    <property type="component" value="Chromosome"/>
</dbReference>
<dbReference type="PROSITE" id="PS51177">
    <property type="entry name" value="LUMAZINE_BIND"/>
    <property type="match status" value="2"/>
</dbReference>
<dbReference type="NCBIfam" id="TIGR00187">
    <property type="entry name" value="ribE"/>
    <property type="match status" value="1"/>
</dbReference>
<proteinExistence type="predicted"/>
<keyword evidence="7 12" id="KW-0808">Transferase</keyword>
<dbReference type="PIRSF" id="PIRSF000498">
    <property type="entry name" value="Riboflavin_syn_A"/>
    <property type="match status" value="1"/>
</dbReference>
<dbReference type="InterPro" id="IPR017938">
    <property type="entry name" value="Riboflavin_synthase-like_b-brl"/>
</dbReference>
<dbReference type="InterPro" id="IPR023366">
    <property type="entry name" value="ATP_synth_asu-like_sf"/>
</dbReference>
<dbReference type="EC" id="2.5.1.9" evidence="4 9"/>
<keyword evidence="6" id="KW-0686">Riboflavin biosynthesis</keyword>
<evidence type="ECO:0000256" key="4">
    <source>
        <dbReference type="ARBA" id="ARBA00012827"/>
    </source>
</evidence>
<dbReference type="PANTHER" id="PTHR21098:SF12">
    <property type="entry name" value="RIBOFLAVIN SYNTHASE"/>
    <property type="match status" value="1"/>
</dbReference>
<sequence length="217" mass="23461">MFTGLVEELATIRQIRVRSDGAEIELDAHRIMSDMNLGDSISVNGICLTVVRMQGDAFLVEAVPETLRRTNLGRLSVGDKVHVERAMPAGGRFGGHIVSGHIDGTGRVSKVQEEGVARVFTIEAGADILKYIVEKGSICVDGVSLTVMDVDDRGFRVAIIPHTRGETRFGATKVGDVVNLECDVIAKYVERLLGFGQSAREPASALSFEFLQKNGFA</sequence>
<dbReference type="PANTHER" id="PTHR21098">
    <property type="entry name" value="RIBOFLAVIN SYNTHASE ALPHA CHAIN"/>
    <property type="match status" value="1"/>
</dbReference>
<evidence type="ECO:0000256" key="5">
    <source>
        <dbReference type="ARBA" id="ARBA00013950"/>
    </source>
</evidence>
<feature type="domain" description="Lumazine-binding" evidence="11">
    <location>
        <begin position="1"/>
        <end position="96"/>
    </location>
</feature>
<comment type="pathway">
    <text evidence="3">Cofactor biosynthesis; riboflavin biosynthesis; riboflavin from 2-hydroxy-3-oxobutyl phosphate and 5-amino-6-(D-ribitylamino)uracil: step 2/2.</text>
</comment>
<reference evidence="12" key="1">
    <citation type="submission" date="2022-08" db="EMBL/GenBank/DDBJ databases">
        <title>Alicyclobacillus dauci DSM2870, complete genome.</title>
        <authorList>
            <person name="Wang Q."/>
            <person name="Cai R."/>
            <person name="Wang Z."/>
        </authorList>
    </citation>
    <scope>NUCLEOTIDE SEQUENCE</scope>
    <source>
        <strain evidence="12">DSM 28700</strain>
    </source>
</reference>